<dbReference type="Proteomes" id="UP000829720">
    <property type="component" value="Unassembled WGS sequence"/>
</dbReference>
<proteinExistence type="predicted"/>
<feature type="region of interest" description="Disordered" evidence="1">
    <location>
        <begin position="45"/>
        <end position="98"/>
    </location>
</feature>
<feature type="compositionally biased region" description="Low complexity" evidence="1">
    <location>
        <begin position="59"/>
        <end position="87"/>
    </location>
</feature>
<evidence type="ECO:0000313" key="2">
    <source>
        <dbReference type="EMBL" id="KAI1890411.1"/>
    </source>
</evidence>
<sequence length="180" mass="18630">MPAVGVARVADEEKIFSVIAVENQATLPETVNGLRMHATTVAGAVTSPGTARSPRRRGSSAATTAARPATWRATATTPTSRSATPAGGSATSRKAVKKSSATGVVRSVTLPYSAARPAKSTATTAASLAIWRKNAPSRQQLNPFPLSPLLFLIDGCIIFSESSSLAKGWQIEASPWPVSS</sequence>
<reference evidence="2" key="1">
    <citation type="submission" date="2021-01" db="EMBL/GenBank/DDBJ databases">
        <authorList>
            <person name="Zahm M."/>
            <person name="Roques C."/>
            <person name="Cabau C."/>
            <person name="Klopp C."/>
            <person name="Donnadieu C."/>
            <person name="Jouanno E."/>
            <person name="Lampietro C."/>
            <person name="Louis A."/>
            <person name="Herpin A."/>
            <person name="Echchiki A."/>
            <person name="Berthelot C."/>
            <person name="Parey E."/>
            <person name="Roest-Crollius H."/>
            <person name="Braasch I."/>
            <person name="Postlethwait J."/>
            <person name="Bobe J."/>
            <person name="Montfort J."/>
            <person name="Bouchez O."/>
            <person name="Begum T."/>
            <person name="Mejri S."/>
            <person name="Adams A."/>
            <person name="Chen W.-J."/>
            <person name="Guiguen Y."/>
        </authorList>
    </citation>
    <scope>NUCLEOTIDE SEQUENCE</scope>
    <source>
        <tissue evidence="2">Blood</tissue>
    </source>
</reference>
<dbReference type="OrthoDB" id="10458550at2759"/>
<dbReference type="AlphaFoldDB" id="A0A8T3D1P0"/>
<accession>A0A8T3D1P0</accession>
<organism evidence="2 3">
    <name type="scientific">Albula goreensis</name>
    <dbReference type="NCBI Taxonomy" id="1534307"/>
    <lineage>
        <taxon>Eukaryota</taxon>
        <taxon>Metazoa</taxon>
        <taxon>Chordata</taxon>
        <taxon>Craniata</taxon>
        <taxon>Vertebrata</taxon>
        <taxon>Euteleostomi</taxon>
        <taxon>Actinopterygii</taxon>
        <taxon>Neopterygii</taxon>
        <taxon>Teleostei</taxon>
        <taxon>Albuliformes</taxon>
        <taxon>Albulidae</taxon>
        <taxon>Albula</taxon>
    </lineage>
</organism>
<dbReference type="EMBL" id="JAERUA010000014">
    <property type="protein sequence ID" value="KAI1890411.1"/>
    <property type="molecule type" value="Genomic_DNA"/>
</dbReference>
<comment type="caution">
    <text evidence="2">The sequence shown here is derived from an EMBL/GenBank/DDBJ whole genome shotgun (WGS) entry which is preliminary data.</text>
</comment>
<evidence type="ECO:0000313" key="3">
    <source>
        <dbReference type="Proteomes" id="UP000829720"/>
    </source>
</evidence>
<protein>
    <submittedName>
        <fullName evidence="2">Uncharacterized protein</fullName>
    </submittedName>
</protein>
<gene>
    <name evidence="2" type="ORF">AGOR_G00153440</name>
</gene>
<evidence type="ECO:0000256" key="1">
    <source>
        <dbReference type="SAM" id="MobiDB-lite"/>
    </source>
</evidence>
<keyword evidence="3" id="KW-1185">Reference proteome</keyword>
<name>A0A8T3D1P0_9TELE</name>